<evidence type="ECO:0000259" key="8">
    <source>
        <dbReference type="Pfam" id="PF18955"/>
    </source>
</evidence>
<keyword evidence="4 6" id="KW-1133">Transmembrane helix</keyword>
<evidence type="ECO:0000256" key="6">
    <source>
        <dbReference type="HAMAP-Rule" id="MF_01515"/>
    </source>
</evidence>
<accession>A0A1M6NXH2</accession>
<organism evidence="9 10">
    <name type="scientific">Clostridium amylolyticum</name>
    <dbReference type="NCBI Taxonomy" id="1121298"/>
    <lineage>
        <taxon>Bacteria</taxon>
        <taxon>Bacillati</taxon>
        <taxon>Bacillota</taxon>
        <taxon>Clostridia</taxon>
        <taxon>Eubacteriales</taxon>
        <taxon>Clostridiaceae</taxon>
        <taxon>Clostridium</taxon>
    </lineage>
</organism>
<dbReference type="Proteomes" id="UP000184080">
    <property type="component" value="Unassembled WGS sequence"/>
</dbReference>
<dbReference type="STRING" id="1121298.SAMN05444401_0345"/>
<dbReference type="RefSeq" id="WP_073012586.1">
    <property type="nucleotide sequence ID" value="NZ_FQZO01000013.1"/>
</dbReference>
<evidence type="ECO:0000256" key="4">
    <source>
        <dbReference type="ARBA" id="ARBA00022989"/>
    </source>
</evidence>
<evidence type="ECO:0000313" key="10">
    <source>
        <dbReference type="Proteomes" id="UP000184080"/>
    </source>
</evidence>
<dbReference type="InterPro" id="IPR044035">
    <property type="entry name" value="DUF5698"/>
</dbReference>
<reference evidence="9 10" key="1">
    <citation type="submission" date="2016-11" db="EMBL/GenBank/DDBJ databases">
        <authorList>
            <person name="Jaros S."/>
            <person name="Januszkiewicz K."/>
            <person name="Wedrychowicz H."/>
        </authorList>
    </citation>
    <scope>NUCLEOTIDE SEQUENCE [LARGE SCALE GENOMIC DNA]</scope>
    <source>
        <strain evidence="9 10">DSM 21864</strain>
    </source>
</reference>
<dbReference type="HAMAP" id="MF_01515">
    <property type="entry name" value="UPF0316"/>
    <property type="match status" value="1"/>
</dbReference>
<feature type="domain" description="DUF2179" evidence="7">
    <location>
        <begin position="113"/>
        <end position="164"/>
    </location>
</feature>
<dbReference type="OrthoDB" id="48231at2"/>
<name>A0A1M6NXH2_9CLOT</name>
<keyword evidence="5 6" id="KW-0472">Membrane</keyword>
<feature type="transmembrane region" description="Helical" evidence="6">
    <location>
        <begin position="6"/>
        <end position="25"/>
    </location>
</feature>
<dbReference type="PANTHER" id="PTHR40060:SF1">
    <property type="entry name" value="UPF0316 PROTEIN YEBE"/>
    <property type="match status" value="1"/>
</dbReference>
<keyword evidence="2 6" id="KW-1003">Cell membrane</keyword>
<evidence type="ECO:0000256" key="2">
    <source>
        <dbReference type="ARBA" id="ARBA00022475"/>
    </source>
</evidence>
<dbReference type="PANTHER" id="PTHR40060">
    <property type="entry name" value="UPF0316 PROTEIN YEBE"/>
    <property type="match status" value="1"/>
</dbReference>
<proteinExistence type="inferred from homology"/>
<evidence type="ECO:0000259" key="7">
    <source>
        <dbReference type="Pfam" id="PF10035"/>
    </source>
</evidence>
<evidence type="ECO:0000256" key="5">
    <source>
        <dbReference type="ARBA" id="ARBA00023136"/>
    </source>
</evidence>
<keyword evidence="3 6" id="KW-0812">Transmembrane</keyword>
<protein>
    <recommendedName>
        <fullName evidence="6">UPF0316 protein SAMN05444401_0345</fullName>
    </recommendedName>
</protein>
<evidence type="ECO:0000313" key="9">
    <source>
        <dbReference type="EMBL" id="SHK00437.1"/>
    </source>
</evidence>
<evidence type="ECO:0000256" key="3">
    <source>
        <dbReference type="ARBA" id="ARBA00022692"/>
    </source>
</evidence>
<feature type="transmembrane region" description="Helical" evidence="6">
    <location>
        <begin position="32"/>
        <end position="56"/>
    </location>
</feature>
<dbReference type="Pfam" id="PF10035">
    <property type="entry name" value="DUF2179"/>
    <property type="match status" value="1"/>
</dbReference>
<sequence length="170" mass="18624">MVLNYLMIFVAKIVEVSLMTLRTVLITRGEKLYGAIIGVFEVSIWLVLVSTVLVGIKDDPIRMVVYALGFGVGNYLGSTIEEKLALGLVTINIIVSDADAPNMATVLREHNLGVTVIDAEGFKENKKILMAHVKRKRKNELVKLVENSGINSVISISDTKTVYGGYGLKK</sequence>
<dbReference type="InterPro" id="IPR022930">
    <property type="entry name" value="UPF0316"/>
</dbReference>
<feature type="domain" description="DUF5698" evidence="8">
    <location>
        <begin position="20"/>
        <end position="77"/>
    </location>
</feature>
<comment type="similarity">
    <text evidence="6">Belongs to the UPF0316 family.</text>
</comment>
<dbReference type="Pfam" id="PF18955">
    <property type="entry name" value="DUF5698"/>
    <property type="match status" value="1"/>
</dbReference>
<keyword evidence="10" id="KW-1185">Reference proteome</keyword>
<dbReference type="GO" id="GO:0005886">
    <property type="term" value="C:plasma membrane"/>
    <property type="evidence" value="ECO:0007669"/>
    <property type="project" value="UniProtKB-SubCell"/>
</dbReference>
<comment type="subcellular location">
    <subcellularLocation>
        <location evidence="1 6">Cell membrane</location>
        <topology evidence="1 6">Multi-pass membrane protein</topology>
    </subcellularLocation>
</comment>
<dbReference type="EMBL" id="FQZO01000013">
    <property type="protein sequence ID" value="SHK00437.1"/>
    <property type="molecule type" value="Genomic_DNA"/>
</dbReference>
<dbReference type="CDD" id="cd16381">
    <property type="entry name" value="YitT_C_like_1"/>
    <property type="match status" value="1"/>
</dbReference>
<evidence type="ECO:0000256" key="1">
    <source>
        <dbReference type="ARBA" id="ARBA00004651"/>
    </source>
</evidence>
<dbReference type="InterPro" id="IPR019264">
    <property type="entry name" value="DUF2179"/>
</dbReference>
<gene>
    <name evidence="9" type="ORF">SAMN05444401_0345</name>
</gene>
<dbReference type="AlphaFoldDB" id="A0A1M6NXH2"/>